<dbReference type="InterPro" id="IPR036388">
    <property type="entry name" value="WH-like_DNA-bd_sf"/>
</dbReference>
<comment type="caution">
    <text evidence="5">The sequence shown here is derived from an EMBL/GenBank/DDBJ whole genome shotgun (WGS) entry which is preliminary data.</text>
</comment>
<dbReference type="InterPro" id="IPR000157">
    <property type="entry name" value="TIR_dom"/>
</dbReference>
<dbReference type="GO" id="GO:0043531">
    <property type="term" value="F:ADP binding"/>
    <property type="evidence" value="ECO:0007669"/>
    <property type="project" value="InterPro"/>
</dbReference>
<dbReference type="SUPFAM" id="SSF52540">
    <property type="entry name" value="P-loop containing nucleoside triphosphate hydrolases"/>
    <property type="match status" value="1"/>
</dbReference>
<proteinExistence type="predicted"/>
<dbReference type="Gene3D" id="3.40.50.10140">
    <property type="entry name" value="Toll/interleukin-1 receptor homology (TIR) domain"/>
    <property type="match status" value="1"/>
</dbReference>
<evidence type="ECO:0000313" key="5">
    <source>
        <dbReference type="EMBL" id="MBI5249111.1"/>
    </source>
</evidence>
<feature type="repeat" description="WD" evidence="3">
    <location>
        <begin position="973"/>
        <end position="1004"/>
    </location>
</feature>
<dbReference type="SUPFAM" id="SSF50998">
    <property type="entry name" value="Quinoprotein alcohol dehydrogenase-like"/>
    <property type="match status" value="1"/>
</dbReference>
<feature type="repeat" description="WD" evidence="3">
    <location>
        <begin position="1137"/>
        <end position="1177"/>
    </location>
</feature>
<dbReference type="InterPro" id="IPR019775">
    <property type="entry name" value="WD40_repeat_CS"/>
</dbReference>
<dbReference type="Pfam" id="PF17908">
    <property type="entry name" value="APAF1_C"/>
    <property type="match status" value="1"/>
</dbReference>
<dbReference type="Proteomes" id="UP000807825">
    <property type="component" value="Unassembled WGS sequence"/>
</dbReference>
<evidence type="ECO:0000256" key="1">
    <source>
        <dbReference type="ARBA" id="ARBA00022574"/>
    </source>
</evidence>
<feature type="repeat" description="WD" evidence="3">
    <location>
        <begin position="1014"/>
        <end position="1054"/>
    </location>
</feature>
<dbReference type="SMART" id="SM00320">
    <property type="entry name" value="WD40"/>
    <property type="match status" value="12"/>
</dbReference>
<dbReference type="PROSITE" id="PS50294">
    <property type="entry name" value="WD_REPEATS_REGION"/>
    <property type="match status" value="1"/>
</dbReference>
<feature type="repeat" description="WD" evidence="3">
    <location>
        <begin position="737"/>
        <end position="769"/>
    </location>
</feature>
<dbReference type="Gene3D" id="1.10.10.10">
    <property type="entry name" value="Winged helix-like DNA-binding domain superfamily/Winged helix DNA-binding domain"/>
    <property type="match status" value="1"/>
</dbReference>
<dbReference type="PANTHER" id="PTHR19879:SF9">
    <property type="entry name" value="TRANSCRIPTION INITIATION FACTOR TFIID SUBUNIT 5"/>
    <property type="match status" value="1"/>
</dbReference>
<dbReference type="GO" id="GO:0007165">
    <property type="term" value="P:signal transduction"/>
    <property type="evidence" value="ECO:0007669"/>
    <property type="project" value="InterPro"/>
</dbReference>
<reference evidence="5" key="1">
    <citation type="submission" date="2020-07" db="EMBL/GenBank/DDBJ databases">
        <title>Huge and variable diversity of episymbiotic CPR bacteria and DPANN archaea in groundwater ecosystems.</title>
        <authorList>
            <person name="He C.Y."/>
            <person name="Keren R."/>
            <person name="Whittaker M."/>
            <person name="Farag I.F."/>
            <person name="Doudna J."/>
            <person name="Cate J.H.D."/>
            <person name="Banfield J.F."/>
        </authorList>
    </citation>
    <scope>NUCLEOTIDE SEQUENCE</scope>
    <source>
        <strain evidence="5">NC_groundwater_1664_Pr3_B-0.1um_52_9</strain>
    </source>
</reference>
<evidence type="ECO:0000259" key="4">
    <source>
        <dbReference type="PROSITE" id="PS50104"/>
    </source>
</evidence>
<dbReference type="SMART" id="SM00255">
    <property type="entry name" value="TIR"/>
    <property type="match status" value="1"/>
</dbReference>
<dbReference type="Pfam" id="PF00400">
    <property type="entry name" value="WD40"/>
    <property type="match status" value="10"/>
</dbReference>
<dbReference type="CDD" id="cd00200">
    <property type="entry name" value="WD40"/>
    <property type="match status" value="3"/>
</dbReference>
<feature type="repeat" description="WD" evidence="3">
    <location>
        <begin position="1096"/>
        <end position="1136"/>
    </location>
</feature>
<feature type="repeat" description="WD" evidence="3">
    <location>
        <begin position="696"/>
        <end position="736"/>
    </location>
</feature>
<evidence type="ECO:0000313" key="6">
    <source>
        <dbReference type="Proteomes" id="UP000807825"/>
    </source>
</evidence>
<name>A0A9D6UZ67_9BACT</name>
<sequence>MTKIFLSYARGDDGEPYEPSKSFVARLHADLTKEGFDVWFDRVSMPSRQLTFHQEIKDAIRERDRLIYIAGPKAAISDYVREEWRFALESDKLVIPILRKGDFDVVPGELCLIHTEDFRDDNLYPAQLAKLIANLKRDEPPLGKLFAVPNLPAHFLGRPDILRRIKDAVLIDLQKPVVHTSETSRVGLQGMGGIGKSVLAAAVARDREIRRSYPDGVIWISFGQNLEDGMLAQLMRDVALHLGDPGLFENVAQGQGVLRNLLLDKAVLLVLDDVWRAKDAQGFDLLGPRCRALVTTRDVGILHTLHGVMYPVALFTEQEALSLLAAAVEQTPDQLPPAARDVVRECGCLPLAVALCGGMAKKRDIRWDSILQRLRRADLEKIADREAINEQHRSIYRAMQVSVEALEPEEQQRFAELSVFVTDQTVPEAAVGTLWAQTGNLDDLDTEDLLINFRERALIRLNRDDATPDGKSERRMSLHDLLYDYAVRTAGDQQALNQTLLDAYDRRCPDGWPSGPDDGYFFQQLVGHQADAGAWMEAGDLVTDFPWLMRKCELGLFDSISSDYMTLERRAPAEIAKRLEIWSDFFREKAHILRRSSTEWPAHKILLQLAVEHADDSPLTLRAEQWLVEGRCDWLWLRRILRLPHAQKNPCLAVLEGHTGIVSGVLELSNGRLLSWSSDHTLRLWNGQSGACLAVLKGHTEKISGALALADERLLTWSVDKTLRVWNVQTGECLAVLQGHTRWVKGALTLADGRLLSWSGDNTLRIWDMHCGGCLTVLEGHTGPVEGAFELANGRLLSWSWDKTLRLWDGQDGACLTVFEGHAEYVTGALALPDGRLLSRTGWPWSEERLPENSWSGGMYSGEVSPREFFRPQDNTLRLWDAQSGTCLTVLRGHTNWVSGTIRLTDGRLLSWSMDKTLRLWDAQRGVCVVVLKGHTCEIRGAMQLGAGHLLSWSWDGELRIWDAQTGDCRVVLRGHNSCVLSVLVLRDGRLMSWSRDKTLRLWNAELGICLGILEGHTSGINSAIELLDGRLLSSSEDGTLRLWDAGTREGRASLEGHNNYVWGTLVLSDKRILSWSEDNTLRIWDSQSGACIAVLVGHTGRIEDVRVLREGKLLSSSEDGSIRLWDFQNGACLAELGGHSRGVKGIRELANGRLLSWAGDTTLRIWDSQSGARLAMLEGHTQFVAGALELADGKLLSWARCPELNWDWRDDEPDCTLRLWDSQTGASVAVFEGHTREIEGAKQLEDGRVLSWAEDNTFRLWDVQIGACLEVVPKDQVGHQHPDWLHPRGKAWHSGSVFQDFAADSSARAAYLRHRALARPVACWSADSDARTRCLFPDGRMVVTLANGQVCILKLQHGERRVSLADAEALLLQLRHKAIGESGVTP</sequence>
<dbReference type="InterPro" id="IPR027417">
    <property type="entry name" value="P-loop_NTPase"/>
</dbReference>
<dbReference type="InterPro" id="IPR036322">
    <property type="entry name" value="WD40_repeat_dom_sf"/>
</dbReference>
<feature type="repeat" description="WD" evidence="3">
    <location>
        <begin position="1232"/>
        <end position="1272"/>
    </location>
</feature>
<gene>
    <name evidence="5" type="ORF">HY912_06425</name>
</gene>
<dbReference type="SMART" id="SM00382">
    <property type="entry name" value="AAA"/>
    <property type="match status" value="1"/>
</dbReference>
<dbReference type="InterPro" id="IPR015943">
    <property type="entry name" value="WD40/YVTN_repeat-like_dom_sf"/>
</dbReference>
<accession>A0A9D6UZ67</accession>
<dbReference type="Gene3D" id="2.130.10.10">
    <property type="entry name" value="YVTN repeat-like/Quinoprotein amine dehydrogenase"/>
    <property type="match status" value="6"/>
</dbReference>
<dbReference type="InterPro" id="IPR003593">
    <property type="entry name" value="AAA+_ATPase"/>
</dbReference>
<dbReference type="PRINTS" id="PR00364">
    <property type="entry name" value="DISEASERSIST"/>
</dbReference>
<dbReference type="InterPro" id="IPR011047">
    <property type="entry name" value="Quinoprotein_ADH-like_sf"/>
</dbReference>
<feature type="domain" description="TIR" evidence="4">
    <location>
        <begin position="1"/>
        <end position="136"/>
    </location>
</feature>
<dbReference type="EMBL" id="JACRDE010000182">
    <property type="protein sequence ID" value="MBI5249111.1"/>
    <property type="molecule type" value="Genomic_DNA"/>
</dbReference>
<dbReference type="Pfam" id="PF13676">
    <property type="entry name" value="TIR_2"/>
    <property type="match status" value="1"/>
</dbReference>
<dbReference type="Gene3D" id="1.25.40.370">
    <property type="match status" value="1"/>
</dbReference>
<dbReference type="InterPro" id="IPR035897">
    <property type="entry name" value="Toll_tir_struct_dom_sf"/>
</dbReference>
<dbReference type="InterPro" id="IPR020472">
    <property type="entry name" value="WD40_PAC1"/>
</dbReference>
<dbReference type="PROSITE" id="PS00678">
    <property type="entry name" value="WD_REPEATS_1"/>
    <property type="match status" value="1"/>
</dbReference>
<dbReference type="InterPro" id="IPR042197">
    <property type="entry name" value="Apaf_helical"/>
</dbReference>
<organism evidence="5 6">
    <name type="scientific">Desulfomonile tiedjei</name>
    <dbReference type="NCBI Taxonomy" id="2358"/>
    <lineage>
        <taxon>Bacteria</taxon>
        <taxon>Pseudomonadati</taxon>
        <taxon>Thermodesulfobacteriota</taxon>
        <taxon>Desulfomonilia</taxon>
        <taxon>Desulfomonilales</taxon>
        <taxon>Desulfomonilaceae</taxon>
        <taxon>Desulfomonile</taxon>
    </lineage>
</organism>
<dbReference type="InterPro" id="IPR002182">
    <property type="entry name" value="NB-ARC"/>
</dbReference>
<dbReference type="SUPFAM" id="SSF50978">
    <property type="entry name" value="WD40 repeat-like"/>
    <property type="match status" value="2"/>
</dbReference>
<dbReference type="PROSITE" id="PS50082">
    <property type="entry name" value="WD_REPEATS_2"/>
    <property type="match status" value="10"/>
</dbReference>
<feature type="repeat" description="WD" evidence="3">
    <location>
        <begin position="655"/>
        <end position="695"/>
    </location>
</feature>
<dbReference type="SUPFAM" id="SSF52200">
    <property type="entry name" value="Toll/Interleukin receptor TIR domain"/>
    <property type="match status" value="1"/>
</dbReference>
<feature type="repeat" description="WD" evidence="3">
    <location>
        <begin position="891"/>
        <end position="931"/>
    </location>
</feature>
<dbReference type="InterPro" id="IPR041452">
    <property type="entry name" value="APAF1_C"/>
</dbReference>
<keyword evidence="1 3" id="KW-0853">WD repeat</keyword>
<evidence type="ECO:0000256" key="2">
    <source>
        <dbReference type="ARBA" id="ARBA00022737"/>
    </source>
</evidence>
<feature type="repeat" description="WD" evidence="3">
    <location>
        <begin position="1055"/>
        <end position="1095"/>
    </location>
</feature>
<keyword evidence="2" id="KW-0677">Repeat</keyword>
<dbReference type="Gene3D" id="1.10.8.430">
    <property type="entry name" value="Helical domain of apoptotic protease-activating factors"/>
    <property type="match status" value="1"/>
</dbReference>
<dbReference type="PRINTS" id="PR00320">
    <property type="entry name" value="GPROTEINBRPT"/>
</dbReference>
<dbReference type="Pfam" id="PF00931">
    <property type="entry name" value="NB-ARC"/>
    <property type="match status" value="1"/>
</dbReference>
<dbReference type="PROSITE" id="PS50104">
    <property type="entry name" value="TIR"/>
    <property type="match status" value="1"/>
</dbReference>
<protein>
    <submittedName>
        <fullName evidence="5">TIR domain-containing protein</fullName>
    </submittedName>
</protein>
<dbReference type="Gene3D" id="3.40.50.300">
    <property type="entry name" value="P-loop containing nucleotide triphosphate hydrolases"/>
    <property type="match status" value="1"/>
</dbReference>
<dbReference type="PANTHER" id="PTHR19879">
    <property type="entry name" value="TRANSCRIPTION INITIATION FACTOR TFIID"/>
    <property type="match status" value="1"/>
</dbReference>
<dbReference type="InterPro" id="IPR001680">
    <property type="entry name" value="WD40_rpt"/>
</dbReference>
<evidence type="ECO:0000256" key="3">
    <source>
        <dbReference type="PROSITE-ProRule" id="PRU00221"/>
    </source>
</evidence>
<dbReference type="GO" id="GO:0005829">
    <property type="term" value="C:cytosol"/>
    <property type="evidence" value="ECO:0007669"/>
    <property type="project" value="UniProtKB-ARBA"/>
</dbReference>